<dbReference type="SUPFAM" id="SSF46689">
    <property type="entry name" value="Homeodomain-like"/>
    <property type="match status" value="1"/>
</dbReference>
<proteinExistence type="predicted"/>
<dbReference type="InterPro" id="IPR050109">
    <property type="entry name" value="HTH-type_TetR-like_transc_reg"/>
</dbReference>
<comment type="caution">
    <text evidence="7">The sequence shown here is derived from an EMBL/GenBank/DDBJ whole genome shotgun (WGS) entry which is preliminary data.</text>
</comment>
<keyword evidence="3" id="KW-0804">Transcription</keyword>
<protein>
    <submittedName>
        <fullName evidence="7">TetR family transcriptional regulator</fullName>
    </submittedName>
</protein>
<evidence type="ECO:0000256" key="4">
    <source>
        <dbReference type="PROSITE-ProRule" id="PRU00335"/>
    </source>
</evidence>
<sequence length="233" mass="25120">MSVVNAKGVNAKGINDRGINDKSIDAQGGDRRTPHKRTRMSPEARRDQLIEYGLAMVGDRPLEEITIDAIADAAGVSRALLFHYFASKQEFHVAIAQAQADRMLARTEPDASLGDPIAILSASMAAFVDYVSENRTAYTALIRGASSSDAAMREVFDRTREVMVARVLDHAPVFGVEVTPVVVMSVHGWIAFVEETTIRWLTAETPDAGTITRDELLALITAALPALAAATIG</sequence>
<dbReference type="Gene3D" id="1.10.357.10">
    <property type="entry name" value="Tetracycline Repressor, domain 2"/>
    <property type="match status" value="1"/>
</dbReference>
<dbReference type="PROSITE" id="PS50977">
    <property type="entry name" value="HTH_TETR_2"/>
    <property type="match status" value="1"/>
</dbReference>
<dbReference type="PANTHER" id="PTHR30055:SF174">
    <property type="entry name" value="TRANSCRIPTIONAL REGULATORY PROTEIN (PROBABLY TETR-FAMILY)-RELATED"/>
    <property type="match status" value="1"/>
</dbReference>
<keyword evidence="1" id="KW-0805">Transcription regulation</keyword>
<dbReference type="EMBL" id="BAFD01000043">
    <property type="protein sequence ID" value="GAB43496.1"/>
    <property type="molecule type" value="Genomic_DNA"/>
</dbReference>
<feature type="compositionally biased region" description="Basic and acidic residues" evidence="5">
    <location>
        <begin position="14"/>
        <end position="32"/>
    </location>
</feature>
<dbReference type="InterPro" id="IPR001647">
    <property type="entry name" value="HTH_TetR"/>
</dbReference>
<organism evidence="7 8">
    <name type="scientific">Gordonia terrae NBRC 100016</name>
    <dbReference type="NCBI Taxonomy" id="1089454"/>
    <lineage>
        <taxon>Bacteria</taxon>
        <taxon>Bacillati</taxon>
        <taxon>Actinomycetota</taxon>
        <taxon>Actinomycetes</taxon>
        <taxon>Mycobacteriales</taxon>
        <taxon>Gordoniaceae</taxon>
        <taxon>Gordonia</taxon>
    </lineage>
</organism>
<keyword evidence="2 4" id="KW-0238">DNA-binding</keyword>
<evidence type="ECO:0000259" key="6">
    <source>
        <dbReference type="PROSITE" id="PS50977"/>
    </source>
</evidence>
<dbReference type="Proteomes" id="UP000004881">
    <property type="component" value="Unassembled WGS sequence"/>
</dbReference>
<dbReference type="Pfam" id="PF21943">
    <property type="entry name" value="TetR_C_46"/>
    <property type="match status" value="1"/>
</dbReference>
<accession>A0ABQ0HC79</accession>
<dbReference type="Pfam" id="PF00440">
    <property type="entry name" value="TetR_N"/>
    <property type="match status" value="1"/>
</dbReference>
<dbReference type="PANTHER" id="PTHR30055">
    <property type="entry name" value="HTH-TYPE TRANSCRIPTIONAL REGULATOR RUTR"/>
    <property type="match status" value="1"/>
</dbReference>
<dbReference type="InterPro" id="IPR009057">
    <property type="entry name" value="Homeodomain-like_sf"/>
</dbReference>
<evidence type="ECO:0000313" key="8">
    <source>
        <dbReference type="Proteomes" id="UP000004881"/>
    </source>
</evidence>
<feature type="domain" description="HTH tetR-type" evidence="6">
    <location>
        <begin position="43"/>
        <end position="103"/>
    </location>
</feature>
<evidence type="ECO:0000256" key="1">
    <source>
        <dbReference type="ARBA" id="ARBA00023015"/>
    </source>
</evidence>
<evidence type="ECO:0000313" key="7">
    <source>
        <dbReference type="EMBL" id="GAB43496.1"/>
    </source>
</evidence>
<feature type="DNA-binding region" description="H-T-H motif" evidence="4">
    <location>
        <begin position="66"/>
        <end position="85"/>
    </location>
</feature>
<name>A0ABQ0HC79_9ACTN</name>
<keyword evidence="8" id="KW-1185">Reference proteome</keyword>
<evidence type="ECO:0000256" key="2">
    <source>
        <dbReference type="ARBA" id="ARBA00023125"/>
    </source>
</evidence>
<evidence type="ECO:0000256" key="5">
    <source>
        <dbReference type="SAM" id="MobiDB-lite"/>
    </source>
</evidence>
<reference evidence="7 8" key="1">
    <citation type="submission" date="2012-02" db="EMBL/GenBank/DDBJ databases">
        <title>Whole genome shotgun sequence of Gordonia terrae NBRC 100016.</title>
        <authorList>
            <person name="Takarada H."/>
            <person name="Hosoyama A."/>
            <person name="Tsuchikane K."/>
            <person name="Katsumata H."/>
            <person name="Yamazaki S."/>
            <person name="Fujita N."/>
        </authorList>
    </citation>
    <scope>NUCLEOTIDE SEQUENCE [LARGE SCALE GENOMIC DNA]</scope>
    <source>
        <strain evidence="7 8">NBRC 100016</strain>
    </source>
</reference>
<gene>
    <name evidence="7" type="ORF">GOTRE_043_00290</name>
</gene>
<feature type="region of interest" description="Disordered" evidence="5">
    <location>
        <begin position="14"/>
        <end position="43"/>
    </location>
</feature>
<dbReference type="InterPro" id="IPR054129">
    <property type="entry name" value="DesT_TetR_C"/>
</dbReference>
<evidence type="ECO:0000256" key="3">
    <source>
        <dbReference type="ARBA" id="ARBA00023163"/>
    </source>
</evidence>